<dbReference type="GO" id="GO:0046933">
    <property type="term" value="F:proton-transporting ATP synthase activity, rotational mechanism"/>
    <property type="evidence" value="ECO:0007669"/>
    <property type="project" value="UniProtKB-UniRule"/>
</dbReference>
<dbReference type="AlphaFoldDB" id="A0A318LZZ0"/>
<evidence type="ECO:0000256" key="8">
    <source>
        <dbReference type="HAMAP-Rule" id="MF_01416"/>
    </source>
</evidence>
<evidence type="ECO:0000256" key="2">
    <source>
        <dbReference type="ARBA" id="ARBA00022448"/>
    </source>
</evidence>
<evidence type="ECO:0000256" key="4">
    <source>
        <dbReference type="ARBA" id="ARBA00023065"/>
    </source>
</evidence>
<dbReference type="EMBL" id="QGLL01000009">
    <property type="protein sequence ID" value="PXY81462.1"/>
    <property type="molecule type" value="Genomic_DNA"/>
</dbReference>
<name>A0A318LZZ0_9BIFI</name>
<accession>A0A318LZZ0</accession>
<keyword evidence="5 8" id="KW-0472">Membrane</keyword>
<evidence type="ECO:0000313" key="9">
    <source>
        <dbReference type="EMBL" id="PXY81462.1"/>
    </source>
</evidence>
<comment type="function">
    <text evidence="8">F(1)F(0) ATP synthase produces ATP from ADP in the presence of a proton or sodium gradient. F-type ATPases consist of two structural domains, F(1) containing the extramembraneous catalytic core and F(0) containing the membrane proton channel, linked together by a central stalk and a peripheral stalk. During catalysis, ATP synthesis in the catalytic domain of F(1) is coupled via a rotary mechanism of the central stalk subunits to proton translocation.</text>
</comment>
<dbReference type="InterPro" id="IPR020781">
    <property type="entry name" value="ATPase_OSCP/d_CS"/>
</dbReference>
<dbReference type="PROSITE" id="PS00389">
    <property type="entry name" value="ATPASE_DELTA"/>
    <property type="match status" value="1"/>
</dbReference>
<keyword evidence="7 8" id="KW-0066">ATP synthesis</keyword>
<dbReference type="PANTHER" id="PTHR11910">
    <property type="entry name" value="ATP SYNTHASE DELTA CHAIN"/>
    <property type="match status" value="1"/>
</dbReference>
<evidence type="ECO:0000256" key="3">
    <source>
        <dbReference type="ARBA" id="ARBA00022781"/>
    </source>
</evidence>
<dbReference type="HAMAP" id="MF_01416">
    <property type="entry name" value="ATP_synth_delta_bact"/>
    <property type="match status" value="1"/>
</dbReference>
<dbReference type="GO" id="GO:0045259">
    <property type="term" value="C:proton-transporting ATP synthase complex"/>
    <property type="evidence" value="ECO:0007669"/>
    <property type="project" value="UniProtKB-KW"/>
</dbReference>
<comment type="subcellular location">
    <subcellularLocation>
        <location evidence="8">Cell membrane</location>
        <topology evidence="8">Peripheral membrane protein</topology>
    </subcellularLocation>
    <subcellularLocation>
        <location evidence="1">Membrane</location>
    </subcellularLocation>
</comment>
<dbReference type="RefSeq" id="WP_110452688.1">
    <property type="nucleotide sequence ID" value="NZ_QGLL01000009.1"/>
</dbReference>
<evidence type="ECO:0000256" key="1">
    <source>
        <dbReference type="ARBA" id="ARBA00004370"/>
    </source>
</evidence>
<comment type="similarity">
    <text evidence="8">Belongs to the ATPase delta chain family.</text>
</comment>
<dbReference type="PRINTS" id="PR00125">
    <property type="entry name" value="ATPASEDELTA"/>
</dbReference>
<dbReference type="InterPro" id="IPR000711">
    <property type="entry name" value="ATPase_OSCP/dsu"/>
</dbReference>
<reference evidence="9 10" key="1">
    <citation type="submission" date="2018-05" db="EMBL/GenBank/DDBJ databases">
        <title>Reference genomes for bee gut microbiota database.</title>
        <authorList>
            <person name="Ellegaard K.M."/>
        </authorList>
    </citation>
    <scope>NUCLEOTIDE SEQUENCE [LARGE SCALE GENOMIC DNA]</scope>
    <source>
        <strain evidence="9 10">ESL0200</strain>
    </source>
</reference>
<dbReference type="Proteomes" id="UP000247744">
    <property type="component" value="Unassembled WGS sequence"/>
</dbReference>
<comment type="function">
    <text evidence="8">This protein is part of the stalk that links CF(0) to CF(1). It either transmits conformational changes from CF(0) to CF(1) or is implicated in proton conduction.</text>
</comment>
<evidence type="ECO:0000313" key="10">
    <source>
        <dbReference type="Proteomes" id="UP000247744"/>
    </source>
</evidence>
<keyword evidence="4 8" id="KW-0406">Ion transport</keyword>
<comment type="caution">
    <text evidence="9">The sequence shown here is derived from an EMBL/GenBank/DDBJ whole genome shotgun (WGS) entry which is preliminary data.</text>
</comment>
<gene>
    <name evidence="8" type="primary">atpH</name>
    <name evidence="9" type="ORF">DKK75_06880</name>
</gene>
<keyword evidence="3 8" id="KW-0375">Hydrogen ion transport</keyword>
<evidence type="ECO:0000256" key="6">
    <source>
        <dbReference type="ARBA" id="ARBA00023196"/>
    </source>
</evidence>
<keyword evidence="2 8" id="KW-0813">Transport</keyword>
<keyword evidence="8" id="KW-1003">Cell membrane</keyword>
<dbReference type="GO" id="GO:0005886">
    <property type="term" value="C:plasma membrane"/>
    <property type="evidence" value="ECO:0007669"/>
    <property type="project" value="UniProtKB-SubCell"/>
</dbReference>
<dbReference type="OrthoDB" id="5242917at2"/>
<dbReference type="Pfam" id="PF00213">
    <property type="entry name" value="OSCP"/>
    <property type="match status" value="1"/>
</dbReference>
<evidence type="ECO:0000256" key="5">
    <source>
        <dbReference type="ARBA" id="ARBA00023136"/>
    </source>
</evidence>
<keyword evidence="6 8" id="KW-0139">CF(1)</keyword>
<sequence length="275" mass="30440">MRGETSLSSDKETRAKYAPLLKSKGKDALRVASELYAFVTLLDANRPLERALTDPSRPSEDKWRVIDTILTDKADPLTVDILHDLADRQWSRVVHIANAAEDMAVDAASYYTDALGITNQVAGELAEIHSALLGMPLVLFRLSDEYSDSTARADLLRALLDGQHLHEVTEQMALNATIDLRGRRFPDTIVWLVDRFSEHMDQVMVTVTTAVSMKDEQISRLQEVYGRKLGKPVHINSVVDPSVLGGMKVQYGSVSTDGTVATQLKHLNRRMAVAG</sequence>
<protein>
    <recommendedName>
        <fullName evidence="8">ATP synthase subunit delta</fullName>
    </recommendedName>
    <alternativeName>
        <fullName evidence="8">ATP synthase F(1) sector subunit delta</fullName>
    </alternativeName>
    <alternativeName>
        <fullName evidence="8">F-type ATPase subunit delta</fullName>
        <shortName evidence="8">F-ATPase subunit delta</shortName>
    </alternativeName>
</protein>
<dbReference type="NCBIfam" id="NF009967">
    <property type="entry name" value="PRK13430.1"/>
    <property type="match status" value="1"/>
</dbReference>
<evidence type="ECO:0000256" key="7">
    <source>
        <dbReference type="ARBA" id="ARBA00023310"/>
    </source>
</evidence>
<organism evidence="9 10">
    <name type="scientific">Bifidobacterium asteroides</name>
    <dbReference type="NCBI Taxonomy" id="1684"/>
    <lineage>
        <taxon>Bacteria</taxon>
        <taxon>Bacillati</taxon>
        <taxon>Actinomycetota</taxon>
        <taxon>Actinomycetes</taxon>
        <taxon>Bifidobacteriales</taxon>
        <taxon>Bifidobacteriaceae</taxon>
        <taxon>Bifidobacterium</taxon>
    </lineage>
</organism>
<proteinExistence type="inferred from homology"/>